<evidence type="ECO:0000313" key="5">
    <source>
        <dbReference type="Proteomes" id="UP001556367"/>
    </source>
</evidence>
<accession>A0ABR3JP51</accession>
<evidence type="ECO:0000313" key="4">
    <source>
        <dbReference type="EMBL" id="KAL0957083.1"/>
    </source>
</evidence>
<protein>
    <submittedName>
        <fullName evidence="4">Uncharacterized protein</fullName>
    </submittedName>
</protein>
<name>A0ABR3JP51_9AGAR</name>
<dbReference type="EMBL" id="JASNQZ010000006">
    <property type="protein sequence ID" value="KAL0957010.1"/>
    <property type="molecule type" value="Genomic_DNA"/>
</dbReference>
<dbReference type="Proteomes" id="UP001556367">
    <property type="component" value="Unassembled WGS sequence"/>
</dbReference>
<reference evidence="5" key="2">
    <citation type="submission" date="2024-06" db="EMBL/GenBank/DDBJ databases">
        <title>Multi-omics analyses provide insights into the biosynthesis of the anticancer antibiotic pleurotin in Hohenbuehelia grisea.</title>
        <authorList>
            <person name="Weaver J.A."/>
            <person name="Alberti F."/>
        </authorList>
    </citation>
    <scope>NUCLEOTIDE SEQUENCE [LARGE SCALE GENOMIC DNA]</scope>
    <source>
        <strain evidence="5">T-177</strain>
    </source>
</reference>
<evidence type="ECO:0000313" key="3">
    <source>
        <dbReference type="EMBL" id="KAL0957010.1"/>
    </source>
</evidence>
<keyword evidence="1" id="KW-0732">Signal</keyword>
<sequence length="100" mass="10437">MIMTPKTFVALLSLAAASASASVVTPRASKYYVNLWFGGETWNTCTDVANAAAVLTAEGGCAKLEFHGTGATCVVPDTKCATFKHACDAFGGKVPKKMRC</sequence>
<evidence type="ECO:0000256" key="1">
    <source>
        <dbReference type="SAM" id="SignalP"/>
    </source>
</evidence>
<evidence type="ECO:0000313" key="2">
    <source>
        <dbReference type="EMBL" id="KAL0957009.1"/>
    </source>
</evidence>
<feature type="signal peptide" evidence="1">
    <location>
        <begin position="1"/>
        <end position="21"/>
    </location>
</feature>
<proteinExistence type="predicted"/>
<dbReference type="EMBL" id="JASNQZ010000006">
    <property type="protein sequence ID" value="KAL0957009.1"/>
    <property type="molecule type" value="Genomic_DNA"/>
</dbReference>
<feature type="chain" id="PRO_5045031788" evidence="1">
    <location>
        <begin position="22"/>
        <end position="100"/>
    </location>
</feature>
<organism evidence="4 5">
    <name type="scientific">Hohenbuehelia grisea</name>
    <dbReference type="NCBI Taxonomy" id="104357"/>
    <lineage>
        <taxon>Eukaryota</taxon>
        <taxon>Fungi</taxon>
        <taxon>Dikarya</taxon>
        <taxon>Basidiomycota</taxon>
        <taxon>Agaricomycotina</taxon>
        <taxon>Agaricomycetes</taxon>
        <taxon>Agaricomycetidae</taxon>
        <taxon>Agaricales</taxon>
        <taxon>Pleurotineae</taxon>
        <taxon>Pleurotaceae</taxon>
        <taxon>Hohenbuehelia</taxon>
    </lineage>
</organism>
<gene>
    <name evidence="2" type="ORF">HGRIS_003110</name>
    <name evidence="3" type="ORF">HGRIS_003111</name>
    <name evidence="4" type="ORF">HGRIS_003179</name>
</gene>
<dbReference type="EMBL" id="JASNQZ010000006">
    <property type="protein sequence ID" value="KAL0957083.1"/>
    <property type="molecule type" value="Genomic_DNA"/>
</dbReference>
<reference evidence="4" key="1">
    <citation type="journal article" date="2024" name="ACS Chem. Biol.">
        <title>Early Steps of the Biosynthesis of the Anticancer Antibiotic Pleurotin.</title>
        <authorList>
            <person name="Weaver J.A."/>
            <person name="Alkhder D."/>
            <person name="Prasongpholchai P."/>
            <person name="Tadesse M.D."/>
            <person name="de Los Santos E.L."/>
            <person name="Song L."/>
            <person name="Corre C."/>
            <person name="Alberti F."/>
        </authorList>
    </citation>
    <scope>NUCLEOTIDE SEQUENCE</scope>
    <source>
        <strain evidence="4">T-177</strain>
    </source>
</reference>
<comment type="caution">
    <text evidence="4">The sequence shown here is derived from an EMBL/GenBank/DDBJ whole genome shotgun (WGS) entry which is preliminary data.</text>
</comment>
<keyword evidence="5" id="KW-1185">Reference proteome</keyword>